<gene>
    <name evidence="6" type="ordered locus">CAALFM_C700340CA</name>
    <name evidence="5" type="ordered locus">orf19.7086</name>
</gene>
<dbReference type="GO" id="GO:0006607">
    <property type="term" value="P:NLS-bearing protein import into nucleus"/>
    <property type="evidence" value="ECO:0007669"/>
    <property type="project" value="EnsemblFungi"/>
</dbReference>
<dbReference type="RefSeq" id="XP_720377.1">
    <property type="nucleotide sequence ID" value="XM_715284.1"/>
</dbReference>
<dbReference type="PANTHER" id="PTHR10997:SF9">
    <property type="entry name" value="IMPORTIN-9"/>
    <property type="match status" value="1"/>
</dbReference>
<dbReference type="GO" id="GO:0005635">
    <property type="term" value="C:nuclear envelope"/>
    <property type="evidence" value="ECO:0000318"/>
    <property type="project" value="GO_Central"/>
</dbReference>
<dbReference type="eggNOG" id="KOG2274">
    <property type="taxonomic scope" value="Eukaryota"/>
</dbReference>
<dbReference type="Proteomes" id="UP000000559">
    <property type="component" value="Chromosome 7"/>
</dbReference>
<feature type="domain" description="Importin N-terminal" evidence="4">
    <location>
        <begin position="22"/>
        <end position="100"/>
    </location>
</feature>
<dbReference type="Pfam" id="PF03810">
    <property type="entry name" value="IBN_N"/>
    <property type="match status" value="1"/>
</dbReference>
<sequence length="971" mass="108995">MSSLIDLVLNQTSSDNEIRKNAELQFSQIVKQDPSNATQTILESALDTSLPLDVRQACLLHLKRLVPQYWSMGFESFIGPPVNQEPKQLIRSKLLQLATSAPESKIRSGAAYAIVQIASVDYPDEWPELINELYNATTQFQNETALLGGLQVLTDLFDDLITEEQFWEGGVGKEVVGHLNNILSQSLAAEVKTQAIKLYESVLAILRSPEAFTTDERKQFVLNEITSTIQVLIQLLSQRELNLVDLHLRSFIYKILAAIISQFHSKLALEVKRTILTLAIQDLHYLAPVYSKVALNGNHGFDVSSELEVSTVFNNLLDELFQTINSIQHDIPINNDQFVQDLIVCAVLPNDKLEEYDLDLNAFVSDATGLNVNPTVRDSIYDLLTELNPSDAATWFKSISSHLNDDNWRKLEAQLAILEGLLGNDEELEDPGLSVFTRFITNHNTVITSRCFLLLPKYFEKFSNPNAKRVLVDMITFAARSVPRIKVASLISFTYYKHVMELTTLDKSIQPQLFKIVYSLIEECEEDGLPVLLEAIGDTITINPSYASAVSISQGVNVIDLIFKIAFKDPGNVQLITDSSECLTASLENTSVQDYMIACEKSLPFIFNIMQSSNGDYTPELYLSLELLSIIIKSCPGGELPAQIFLYAFPILQKILLDSFDNQILQSGGEVFNELIKKGSKSFLDYKDPETKESGIDCMLKIVSKFLSPELSDSAANKCGSIVISLIDQFQNYLSSDFLTQILESAANRLVIAKETATIENLVMVFCQLVLKSPAEMIDFLSNMQLQGQSGLAVVLPIWFDSYEVTRGYEQIKQNSLALGKIFSLGDARVENLVVNGDIIPYNGDLIITRSMTQTMPDKFTQISASLKILKLLVSELQFQCQQPNAEEYLPAQEDDNDDGWEDMDDIGVPNFEKLKSYINDDEKHEADEGLKNLLTQFFRECTAKNLGDFQRYYEELSDDEKKVITENLIF</sequence>
<dbReference type="KEGG" id="cal:CAALFM_C700340CA"/>
<dbReference type="GO" id="GO:0000511">
    <property type="term" value="F:H2A-H2B histone complex chaperone activity"/>
    <property type="evidence" value="ECO:0007669"/>
    <property type="project" value="EnsemblFungi"/>
</dbReference>
<reference evidence="6 7" key="2">
    <citation type="journal article" date="2007" name="Genome Biol.">
        <title>Assembly of the Candida albicans genome into sixteen supercontigs aligned on the eight chromosomes.</title>
        <authorList>
            <person name="van het Hoog M."/>
            <person name="Rast T.J."/>
            <person name="Martchenko M."/>
            <person name="Grindle S."/>
            <person name="Dignard D."/>
            <person name="Hogues H."/>
            <person name="Cuomo C."/>
            <person name="Berriman M."/>
            <person name="Scherer S."/>
            <person name="Magee B.B."/>
            <person name="Whiteway M."/>
            <person name="Chibana H."/>
            <person name="Nantel A."/>
            <person name="Magee P.T."/>
        </authorList>
    </citation>
    <scope>GENOME REANNOTATION</scope>
    <source>
        <strain evidence="7">SC5314 / ATCC MYA-2876</strain>
    </source>
</reference>
<evidence type="ECO:0000259" key="4">
    <source>
        <dbReference type="PROSITE" id="PS50166"/>
    </source>
</evidence>
<dbReference type="OMA" id="NPDQYTI"/>
<evidence type="ECO:0000256" key="2">
    <source>
        <dbReference type="ARBA" id="ARBA00022448"/>
    </source>
</evidence>
<dbReference type="AlphaFoldDB" id="A0A1D8PQJ7"/>
<evidence type="ECO:0000313" key="6">
    <source>
        <dbReference type="EMBL" id="AOW30413.1"/>
    </source>
</evidence>
<dbReference type="SMART" id="SM00913">
    <property type="entry name" value="IBN_N"/>
    <property type="match status" value="1"/>
</dbReference>
<evidence type="ECO:0000256" key="3">
    <source>
        <dbReference type="ARBA" id="ARBA00023242"/>
    </source>
</evidence>
<dbReference type="FunFam" id="1.25.10.10:FF:001177">
    <property type="entry name" value="Importin subunit, putative"/>
    <property type="match status" value="1"/>
</dbReference>
<dbReference type="GO" id="GO:0006606">
    <property type="term" value="P:protein import into nucleus"/>
    <property type="evidence" value="ECO:0000318"/>
    <property type="project" value="GO_Central"/>
</dbReference>
<accession>A0A1D8PQJ7</accession>
<dbReference type="OrthoDB" id="431626at2759"/>
<dbReference type="InterPro" id="IPR011989">
    <property type="entry name" value="ARM-like"/>
</dbReference>
<evidence type="ECO:0000256" key="1">
    <source>
        <dbReference type="ARBA" id="ARBA00004123"/>
    </source>
</evidence>
<evidence type="ECO:0000313" key="5">
    <source>
        <dbReference type="CGD" id="CAL0000188950"/>
    </source>
</evidence>
<name>A0A1D8PQJ7_CANAL</name>
<dbReference type="Gene3D" id="1.25.10.10">
    <property type="entry name" value="Leucine-rich Repeat Variant"/>
    <property type="match status" value="1"/>
</dbReference>
<dbReference type="PROSITE" id="PS50166">
    <property type="entry name" value="IMPORTIN_B_NT"/>
    <property type="match status" value="1"/>
</dbReference>
<dbReference type="FunCoup" id="A0A1D8PQJ7">
    <property type="interactions" value="1162"/>
</dbReference>
<dbReference type="GO" id="GO:0031267">
    <property type="term" value="F:small GTPase binding"/>
    <property type="evidence" value="ECO:0007669"/>
    <property type="project" value="InterPro"/>
</dbReference>
<dbReference type="PANTHER" id="PTHR10997">
    <property type="entry name" value="IMPORTIN-7, 8, 11"/>
    <property type="match status" value="1"/>
</dbReference>
<dbReference type="InterPro" id="IPR001494">
    <property type="entry name" value="Importin-beta_N"/>
</dbReference>
<dbReference type="VEuPathDB" id="FungiDB:C7_00340C_A"/>
<dbReference type="EMBL" id="CP017629">
    <property type="protein sequence ID" value="AOW30413.1"/>
    <property type="molecule type" value="Genomic_DNA"/>
</dbReference>
<evidence type="ECO:0000313" key="7">
    <source>
        <dbReference type="Proteomes" id="UP000000559"/>
    </source>
</evidence>
<keyword evidence="2" id="KW-0813">Transport</keyword>
<dbReference type="STRING" id="237561.A0A1D8PQJ7"/>
<dbReference type="CGD" id="CAL0000188950">
    <property type="gene designation" value="orf19.7086"/>
</dbReference>
<protein>
    <recommendedName>
        <fullName evidence="4">Importin N-terminal domain-containing protein</fullName>
    </recommendedName>
</protein>
<dbReference type="GeneID" id="3638040"/>
<dbReference type="GO" id="GO:0061608">
    <property type="term" value="F:nuclear import signal receptor activity"/>
    <property type="evidence" value="ECO:0007669"/>
    <property type="project" value="EnsemblFungi"/>
</dbReference>
<proteinExistence type="predicted"/>
<dbReference type="GO" id="GO:0005829">
    <property type="term" value="C:cytosol"/>
    <property type="evidence" value="ECO:0000318"/>
    <property type="project" value="GO_Central"/>
</dbReference>
<reference evidence="6 7" key="3">
    <citation type="journal article" date="2013" name="Genome Biol.">
        <title>Assembly of a phased diploid Candida albicans genome facilitates allele-specific measurements and provides a simple model for repeat and indel structure.</title>
        <authorList>
            <person name="Muzzey D."/>
            <person name="Schwartz K."/>
            <person name="Weissman J.S."/>
            <person name="Sherlock G."/>
        </authorList>
    </citation>
    <scope>NUCLEOTIDE SEQUENCE [LARGE SCALE GENOMIC DNA]</scope>
    <source>
        <strain evidence="7">SC5314 / ATCC MYA-2876</strain>
    </source>
</reference>
<dbReference type="SUPFAM" id="SSF48371">
    <property type="entry name" value="ARM repeat"/>
    <property type="match status" value="1"/>
</dbReference>
<dbReference type="GO" id="GO:0006334">
    <property type="term" value="P:nucleosome assembly"/>
    <property type="evidence" value="ECO:0007669"/>
    <property type="project" value="EnsemblFungi"/>
</dbReference>
<dbReference type="InterPro" id="IPR016024">
    <property type="entry name" value="ARM-type_fold"/>
</dbReference>
<organism evidence="6 7">
    <name type="scientific">Candida albicans (strain SC5314 / ATCC MYA-2876)</name>
    <name type="common">Yeast</name>
    <dbReference type="NCBI Taxonomy" id="237561"/>
    <lineage>
        <taxon>Eukaryota</taxon>
        <taxon>Fungi</taxon>
        <taxon>Dikarya</taxon>
        <taxon>Ascomycota</taxon>
        <taxon>Saccharomycotina</taxon>
        <taxon>Pichiomycetes</taxon>
        <taxon>Debaryomycetaceae</taxon>
        <taxon>Candida/Lodderomyces clade</taxon>
        <taxon>Candida</taxon>
    </lineage>
</organism>
<dbReference type="SMR" id="A0A1D8PQJ7"/>
<dbReference type="InParanoid" id="A0A1D8PQJ7"/>
<comment type="subcellular location">
    <subcellularLocation>
        <location evidence="1">Nucleus</location>
    </subcellularLocation>
</comment>
<reference evidence="6 7" key="1">
    <citation type="journal article" date="2004" name="Proc. Natl. Acad. Sci. U.S.A.">
        <title>The diploid genome sequence of Candida albicans.</title>
        <authorList>
            <person name="Jones T."/>
            <person name="Federspiel N.A."/>
            <person name="Chibana H."/>
            <person name="Dungan J."/>
            <person name="Kalman S."/>
            <person name="Magee B.B."/>
            <person name="Newport G."/>
            <person name="Thorstenson Y.R."/>
            <person name="Agabian N."/>
            <person name="Magee P.T."/>
            <person name="Davis R.W."/>
            <person name="Scherer S."/>
        </authorList>
    </citation>
    <scope>NUCLEOTIDE SEQUENCE [LARGE SCALE GENOMIC DNA]</scope>
    <source>
        <strain evidence="7">SC5314 / ATCC MYA-2876</strain>
    </source>
</reference>
<keyword evidence="3" id="KW-0539">Nucleus</keyword>
<keyword evidence="7" id="KW-1185">Reference proteome</keyword>